<dbReference type="FunFam" id="3.40.50.2300:FF:000002">
    <property type="entry name" value="DNA-binding response regulator PhoP"/>
    <property type="match status" value="1"/>
</dbReference>
<dbReference type="PROSITE" id="PS50110">
    <property type="entry name" value="RESPONSE_REGULATORY"/>
    <property type="match status" value="1"/>
</dbReference>
<sequence>MRILLVEDNVKLARNIVTVLKNNGYLIEYVTQGKEALEKSYDTTFDLIILDLALPDIEGKDVCRKLREEGFVSPILMLTAKINLESKVEGLDCGADDYLTKPFLMEELLARIRALSRRLSHQKSSVVNIQNITFDLSSKLIHKNRKLINLTPIEKRLLEYLVLNRGEVKTSGEIYESVWGNSPDLDFSSTLKTHIFRLRKKVGEDLIQTVTGFGYIVQ</sequence>
<evidence type="ECO:0000256" key="3">
    <source>
        <dbReference type="ARBA" id="ARBA00023015"/>
    </source>
</evidence>
<dbReference type="Pfam" id="PF00486">
    <property type="entry name" value="Trans_reg_C"/>
    <property type="match status" value="1"/>
</dbReference>
<dbReference type="GO" id="GO:0032993">
    <property type="term" value="C:protein-DNA complex"/>
    <property type="evidence" value="ECO:0007669"/>
    <property type="project" value="TreeGrafter"/>
</dbReference>
<keyword evidence="4 7" id="KW-0238">DNA-binding</keyword>
<dbReference type="AlphaFoldDB" id="A0A1F7L250"/>
<feature type="domain" description="Response regulatory" evidence="8">
    <location>
        <begin position="2"/>
        <end position="116"/>
    </location>
</feature>
<dbReference type="PANTHER" id="PTHR48111:SF1">
    <property type="entry name" value="TWO-COMPONENT RESPONSE REGULATOR ORR33"/>
    <property type="match status" value="1"/>
</dbReference>
<keyword evidence="1 6" id="KW-0597">Phosphoprotein</keyword>
<dbReference type="GO" id="GO:0000156">
    <property type="term" value="F:phosphorelay response regulator activity"/>
    <property type="evidence" value="ECO:0007669"/>
    <property type="project" value="TreeGrafter"/>
</dbReference>
<dbReference type="GO" id="GO:0000976">
    <property type="term" value="F:transcription cis-regulatory region binding"/>
    <property type="evidence" value="ECO:0007669"/>
    <property type="project" value="TreeGrafter"/>
</dbReference>
<dbReference type="PROSITE" id="PS51755">
    <property type="entry name" value="OMPR_PHOB"/>
    <property type="match status" value="1"/>
</dbReference>
<dbReference type="InterPro" id="IPR016032">
    <property type="entry name" value="Sig_transdc_resp-reg_C-effctor"/>
</dbReference>
<protein>
    <recommendedName>
        <fullName evidence="12">DNA-binding response regulator</fullName>
    </recommendedName>
</protein>
<evidence type="ECO:0000256" key="2">
    <source>
        <dbReference type="ARBA" id="ARBA00023012"/>
    </source>
</evidence>
<accession>A0A1F7L250</accession>
<dbReference type="SUPFAM" id="SSF52172">
    <property type="entry name" value="CheY-like"/>
    <property type="match status" value="1"/>
</dbReference>
<gene>
    <name evidence="10" type="ORF">A3K52_05535</name>
</gene>
<dbReference type="InterPro" id="IPR011006">
    <property type="entry name" value="CheY-like_superfamily"/>
</dbReference>
<organism evidence="10 11">
    <name type="scientific">Candidatus Roizmanbacteria bacterium RIFOXYD1_FULL_38_12</name>
    <dbReference type="NCBI Taxonomy" id="1802093"/>
    <lineage>
        <taxon>Bacteria</taxon>
        <taxon>Candidatus Roizmaniibacteriota</taxon>
    </lineage>
</organism>
<evidence type="ECO:0000259" key="9">
    <source>
        <dbReference type="PROSITE" id="PS51755"/>
    </source>
</evidence>
<keyword evidence="3" id="KW-0805">Transcription regulation</keyword>
<dbReference type="GO" id="GO:0006355">
    <property type="term" value="P:regulation of DNA-templated transcription"/>
    <property type="evidence" value="ECO:0007669"/>
    <property type="project" value="InterPro"/>
</dbReference>
<dbReference type="Pfam" id="PF00072">
    <property type="entry name" value="Response_reg"/>
    <property type="match status" value="1"/>
</dbReference>
<dbReference type="InterPro" id="IPR001867">
    <property type="entry name" value="OmpR/PhoB-type_DNA-bd"/>
</dbReference>
<dbReference type="PANTHER" id="PTHR48111">
    <property type="entry name" value="REGULATOR OF RPOS"/>
    <property type="match status" value="1"/>
</dbReference>
<dbReference type="CDD" id="cd17624">
    <property type="entry name" value="REC_OmpR_PmrA-like"/>
    <property type="match status" value="1"/>
</dbReference>
<dbReference type="SUPFAM" id="SSF46894">
    <property type="entry name" value="C-terminal effector domain of the bipartite response regulators"/>
    <property type="match status" value="1"/>
</dbReference>
<keyword evidence="5" id="KW-0804">Transcription</keyword>
<evidence type="ECO:0000256" key="4">
    <source>
        <dbReference type="ARBA" id="ARBA00023125"/>
    </source>
</evidence>
<dbReference type="Proteomes" id="UP000177050">
    <property type="component" value="Unassembled WGS sequence"/>
</dbReference>
<dbReference type="GO" id="GO:0005829">
    <property type="term" value="C:cytosol"/>
    <property type="evidence" value="ECO:0007669"/>
    <property type="project" value="TreeGrafter"/>
</dbReference>
<dbReference type="Gene3D" id="6.10.250.690">
    <property type="match status" value="1"/>
</dbReference>
<evidence type="ECO:0000256" key="1">
    <source>
        <dbReference type="ARBA" id="ARBA00022553"/>
    </source>
</evidence>
<dbReference type="Gene3D" id="1.10.10.10">
    <property type="entry name" value="Winged helix-like DNA-binding domain superfamily/Winged helix DNA-binding domain"/>
    <property type="match status" value="1"/>
</dbReference>
<evidence type="ECO:0000313" key="11">
    <source>
        <dbReference type="Proteomes" id="UP000177050"/>
    </source>
</evidence>
<comment type="caution">
    <text evidence="10">The sequence shown here is derived from an EMBL/GenBank/DDBJ whole genome shotgun (WGS) entry which is preliminary data.</text>
</comment>
<feature type="DNA-binding region" description="OmpR/PhoB-type" evidence="7">
    <location>
        <begin position="124"/>
        <end position="218"/>
    </location>
</feature>
<dbReference type="CDD" id="cd00383">
    <property type="entry name" value="trans_reg_C"/>
    <property type="match status" value="1"/>
</dbReference>
<evidence type="ECO:0000313" key="10">
    <source>
        <dbReference type="EMBL" id="OGK74198.1"/>
    </source>
</evidence>
<evidence type="ECO:0000256" key="5">
    <source>
        <dbReference type="ARBA" id="ARBA00023163"/>
    </source>
</evidence>
<dbReference type="SMART" id="SM00448">
    <property type="entry name" value="REC"/>
    <property type="match status" value="1"/>
</dbReference>
<name>A0A1F7L250_9BACT</name>
<feature type="modified residue" description="4-aspartylphosphate" evidence="6">
    <location>
        <position position="51"/>
    </location>
</feature>
<evidence type="ECO:0008006" key="12">
    <source>
        <dbReference type="Google" id="ProtNLM"/>
    </source>
</evidence>
<proteinExistence type="predicted"/>
<keyword evidence="2" id="KW-0902">Two-component regulatory system</keyword>
<reference evidence="10 11" key="1">
    <citation type="journal article" date="2016" name="Nat. Commun.">
        <title>Thousands of microbial genomes shed light on interconnected biogeochemical processes in an aquifer system.</title>
        <authorList>
            <person name="Anantharaman K."/>
            <person name="Brown C.T."/>
            <person name="Hug L.A."/>
            <person name="Sharon I."/>
            <person name="Castelle C.J."/>
            <person name="Probst A.J."/>
            <person name="Thomas B.C."/>
            <person name="Singh A."/>
            <person name="Wilkins M.J."/>
            <person name="Karaoz U."/>
            <person name="Brodie E.L."/>
            <person name="Williams K.H."/>
            <person name="Hubbard S.S."/>
            <person name="Banfield J.F."/>
        </authorList>
    </citation>
    <scope>NUCLEOTIDE SEQUENCE [LARGE SCALE GENOMIC DNA]</scope>
</reference>
<dbReference type="EMBL" id="MGBR01000001">
    <property type="protein sequence ID" value="OGK74198.1"/>
    <property type="molecule type" value="Genomic_DNA"/>
</dbReference>
<evidence type="ECO:0000256" key="7">
    <source>
        <dbReference type="PROSITE-ProRule" id="PRU01091"/>
    </source>
</evidence>
<dbReference type="InterPro" id="IPR036388">
    <property type="entry name" value="WH-like_DNA-bd_sf"/>
</dbReference>
<dbReference type="SMART" id="SM00862">
    <property type="entry name" value="Trans_reg_C"/>
    <property type="match status" value="1"/>
</dbReference>
<evidence type="ECO:0000256" key="6">
    <source>
        <dbReference type="PROSITE-ProRule" id="PRU00169"/>
    </source>
</evidence>
<evidence type="ECO:0000259" key="8">
    <source>
        <dbReference type="PROSITE" id="PS50110"/>
    </source>
</evidence>
<dbReference type="InterPro" id="IPR001789">
    <property type="entry name" value="Sig_transdc_resp-reg_receiver"/>
</dbReference>
<dbReference type="Gene3D" id="3.40.50.2300">
    <property type="match status" value="1"/>
</dbReference>
<feature type="domain" description="OmpR/PhoB-type" evidence="9">
    <location>
        <begin position="124"/>
        <end position="218"/>
    </location>
</feature>
<dbReference type="InterPro" id="IPR039420">
    <property type="entry name" value="WalR-like"/>
</dbReference>